<dbReference type="SUPFAM" id="SSF47473">
    <property type="entry name" value="EF-hand"/>
    <property type="match status" value="1"/>
</dbReference>
<sequence>MSNRWFTGLTAFSMLLGMTAMLEAGETDVQGKGVFKQLDKNNDGKVTKDELSEKQVKFFNRLIRTGDTNNDGELSQAEFHQAVSHKEQPVKVKGRIGGRGKRDFNPEKIFGRLDKNGDGKLSKDEIPEKMKRRFGALFE</sequence>
<evidence type="ECO:0000259" key="4">
    <source>
        <dbReference type="PROSITE" id="PS50222"/>
    </source>
</evidence>
<name>A0A3B1DR82_9ZZZZ</name>
<organism evidence="5">
    <name type="scientific">hydrothermal vent metagenome</name>
    <dbReference type="NCBI Taxonomy" id="652676"/>
    <lineage>
        <taxon>unclassified sequences</taxon>
        <taxon>metagenomes</taxon>
        <taxon>ecological metagenomes</taxon>
    </lineage>
</organism>
<dbReference type="PROSITE" id="PS00018">
    <property type="entry name" value="EF_HAND_1"/>
    <property type="match status" value="2"/>
</dbReference>
<evidence type="ECO:0000256" key="1">
    <source>
        <dbReference type="ARBA" id="ARBA00022723"/>
    </source>
</evidence>
<dbReference type="Pfam" id="PF13202">
    <property type="entry name" value="EF-hand_5"/>
    <property type="match status" value="1"/>
</dbReference>
<dbReference type="AlphaFoldDB" id="A0A3B1DR82"/>
<protein>
    <recommendedName>
        <fullName evidence="4">EF-hand domain-containing protein</fullName>
    </recommendedName>
</protein>
<feature type="compositionally biased region" description="Basic and acidic residues" evidence="3">
    <location>
        <begin position="100"/>
        <end position="123"/>
    </location>
</feature>
<dbReference type="PANTHER" id="PTHR10827">
    <property type="entry name" value="RETICULOCALBIN"/>
    <property type="match status" value="1"/>
</dbReference>
<dbReference type="InterPro" id="IPR011992">
    <property type="entry name" value="EF-hand-dom_pair"/>
</dbReference>
<keyword evidence="2" id="KW-0677">Repeat</keyword>
<feature type="domain" description="EF-hand" evidence="4">
    <location>
        <begin position="54"/>
        <end position="89"/>
    </location>
</feature>
<feature type="domain" description="EF-hand" evidence="4">
    <location>
        <begin position="101"/>
        <end position="136"/>
    </location>
</feature>
<reference evidence="5" key="1">
    <citation type="submission" date="2018-06" db="EMBL/GenBank/DDBJ databases">
        <authorList>
            <person name="Zhirakovskaya E."/>
        </authorList>
    </citation>
    <scope>NUCLEOTIDE SEQUENCE</scope>
</reference>
<dbReference type="GO" id="GO:0005509">
    <property type="term" value="F:calcium ion binding"/>
    <property type="evidence" value="ECO:0007669"/>
    <property type="project" value="InterPro"/>
</dbReference>
<evidence type="ECO:0000313" key="5">
    <source>
        <dbReference type="EMBL" id="VAX39383.1"/>
    </source>
</evidence>
<dbReference type="SMART" id="SM00054">
    <property type="entry name" value="EFh"/>
    <property type="match status" value="3"/>
</dbReference>
<proteinExistence type="predicted"/>
<feature type="region of interest" description="Disordered" evidence="3">
    <location>
        <begin position="80"/>
        <end position="123"/>
    </location>
</feature>
<dbReference type="Pfam" id="PF13499">
    <property type="entry name" value="EF-hand_7"/>
    <property type="match status" value="1"/>
</dbReference>
<dbReference type="InterPro" id="IPR018247">
    <property type="entry name" value="EF_Hand_1_Ca_BS"/>
</dbReference>
<gene>
    <name evidence="5" type="ORF">MNBD_PLANCTO02-86</name>
</gene>
<dbReference type="InterPro" id="IPR002048">
    <property type="entry name" value="EF_hand_dom"/>
</dbReference>
<evidence type="ECO:0000256" key="2">
    <source>
        <dbReference type="ARBA" id="ARBA00022737"/>
    </source>
</evidence>
<dbReference type="PANTHER" id="PTHR10827:SF98">
    <property type="entry name" value="45 KDA CALCIUM-BINDING PROTEIN"/>
    <property type="match status" value="1"/>
</dbReference>
<feature type="non-terminal residue" evidence="5">
    <location>
        <position position="139"/>
    </location>
</feature>
<dbReference type="EMBL" id="UOGL01000326">
    <property type="protein sequence ID" value="VAX39383.1"/>
    <property type="molecule type" value="Genomic_DNA"/>
</dbReference>
<dbReference type="Gene3D" id="1.10.238.10">
    <property type="entry name" value="EF-hand"/>
    <property type="match status" value="2"/>
</dbReference>
<accession>A0A3B1DR82</accession>
<evidence type="ECO:0000256" key="3">
    <source>
        <dbReference type="SAM" id="MobiDB-lite"/>
    </source>
</evidence>
<keyword evidence="1" id="KW-0479">Metal-binding</keyword>
<dbReference type="PROSITE" id="PS50222">
    <property type="entry name" value="EF_HAND_2"/>
    <property type="match status" value="2"/>
</dbReference>